<dbReference type="Pfam" id="PF12802">
    <property type="entry name" value="MarR_2"/>
    <property type="match status" value="1"/>
</dbReference>
<evidence type="ECO:0000313" key="5">
    <source>
        <dbReference type="EMBL" id="KAA9006321.1"/>
    </source>
</evidence>
<accession>A0A5J5GE18</accession>
<dbReference type="EMBL" id="VYKK01000005">
    <property type="protein sequence ID" value="KAA9006321.1"/>
    <property type="molecule type" value="Genomic_DNA"/>
</dbReference>
<dbReference type="Gene3D" id="1.10.10.10">
    <property type="entry name" value="Winged helix-like DNA-binding domain superfamily/Winged helix DNA-binding domain"/>
    <property type="match status" value="1"/>
</dbReference>
<dbReference type="SUPFAM" id="SSF46785">
    <property type="entry name" value="Winged helix' DNA-binding domain"/>
    <property type="match status" value="1"/>
</dbReference>
<reference evidence="5 6" key="1">
    <citation type="submission" date="2019-09" db="EMBL/GenBank/DDBJ databases">
        <title>Bacillus ochoae sp. nov., Paenibacillus whitsoniae sp. nov., Paenibacillus spiritus sp. nov. Isolated from the Mars Exploration Rover during spacecraft assembly.</title>
        <authorList>
            <person name="Seuylemezian A."/>
            <person name="Vaishampayan P."/>
        </authorList>
    </citation>
    <scope>NUCLEOTIDE SEQUENCE [LARGE SCALE GENOMIC DNA]</scope>
    <source>
        <strain evidence="5 6">MER_111</strain>
    </source>
</reference>
<name>A0A5J5GE18_9BACL</name>
<protein>
    <submittedName>
        <fullName evidence="5">MarR family transcriptional regulator</fullName>
    </submittedName>
</protein>
<dbReference type="GO" id="GO:0003677">
    <property type="term" value="F:DNA binding"/>
    <property type="evidence" value="ECO:0007669"/>
    <property type="project" value="UniProtKB-KW"/>
</dbReference>
<dbReference type="InterPro" id="IPR023187">
    <property type="entry name" value="Tscrpt_reg_MarR-type_CS"/>
</dbReference>
<proteinExistence type="predicted"/>
<keyword evidence="3" id="KW-0804">Transcription</keyword>
<evidence type="ECO:0000256" key="1">
    <source>
        <dbReference type="ARBA" id="ARBA00023015"/>
    </source>
</evidence>
<dbReference type="PROSITE" id="PS50995">
    <property type="entry name" value="HTH_MARR_2"/>
    <property type="match status" value="1"/>
</dbReference>
<dbReference type="PRINTS" id="PR00598">
    <property type="entry name" value="HTHMARR"/>
</dbReference>
<comment type="caution">
    <text evidence="5">The sequence shown here is derived from an EMBL/GenBank/DDBJ whole genome shotgun (WGS) entry which is preliminary data.</text>
</comment>
<dbReference type="InterPro" id="IPR036390">
    <property type="entry name" value="WH_DNA-bd_sf"/>
</dbReference>
<dbReference type="PANTHER" id="PTHR42756:SF1">
    <property type="entry name" value="TRANSCRIPTIONAL REPRESSOR OF EMRAB OPERON"/>
    <property type="match status" value="1"/>
</dbReference>
<evidence type="ECO:0000256" key="2">
    <source>
        <dbReference type="ARBA" id="ARBA00023125"/>
    </source>
</evidence>
<organism evidence="5 6">
    <name type="scientific">Paenibacillus spiritus</name>
    <dbReference type="NCBI Taxonomy" id="2496557"/>
    <lineage>
        <taxon>Bacteria</taxon>
        <taxon>Bacillati</taxon>
        <taxon>Bacillota</taxon>
        <taxon>Bacilli</taxon>
        <taxon>Bacillales</taxon>
        <taxon>Paenibacillaceae</taxon>
        <taxon>Paenibacillus</taxon>
    </lineage>
</organism>
<dbReference type="InterPro" id="IPR036388">
    <property type="entry name" value="WH-like_DNA-bd_sf"/>
</dbReference>
<feature type="domain" description="HTH marR-type" evidence="4">
    <location>
        <begin position="3"/>
        <end position="136"/>
    </location>
</feature>
<dbReference type="InterPro" id="IPR000835">
    <property type="entry name" value="HTH_MarR-typ"/>
</dbReference>
<keyword evidence="2" id="KW-0238">DNA-binding</keyword>
<keyword evidence="6" id="KW-1185">Reference proteome</keyword>
<sequence>MKKEPIGKLLSYLHRNNQKTLIKELVPYGIGGGGQHSFLKLILSEPGITQDQLTVRLKFDKATTARSVKQLEDSGYIERQVDPLDRRSHLLFPTGKAKDFEPVLERILENNNRRLARHLTDAEEDQLIGLLQKMIGDDKL</sequence>
<gene>
    <name evidence="5" type="ORF">F4V43_04990</name>
</gene>
<evidence type="ECO:0000256" key="3">
    <source>
        <dbReference type="ARBA" id="ARBA00023163"/>
    </source>
</evidence>
<dbReference type="PANTHER" id="PTHR42756">
    <property type="entry name" value="TRANSCRIPTIONAL REGULATOR, MARR"/>
    <property type="match status" value="1"/>
</dbReference>
<dbReference type="PROSITE" id="PS01117">
    <property type="entry name" value="HTH_MARR_1"/>
    <property type="match status" value="1"/>
</dbReference>
<dbReference type="RefSeq" id="WP_150457152.1">
    <property type="nucleotide sequence ID" value="NZ_VYKK01000005.1"/>
</dbReference>
<dbReference type="GO" id="GO:0003700">
    <property type="term" value="F:DNA-binding transcription factor activity"/>
    <property type="evidence" value="ECO:0007669"/>
    <property type="project" value="InterPro"/>
</dbReference>
<evidence type="ECO:0000259" key="4">
    <source>
        <dbReference type="PROSITE" id="PS50995"/>
    </source>
</evidence>
<evidence type="ECO:0000313" key="6">
    <source>
        <dbReference type="Proteomes" id="UP000367750"/>
    </source>
</evidence>
<dbReference type="AlphaFoldDB" id="A0A5J5GE18"/>
<keyword evidence="1" id="KW-0805">Transcription regulation</keyword>
<dbReference type="OrthoDB" id="6462103at2"/>
<dbReference type="SMART" id="SM00347">
    <property type="entry name" value="HTH_MARR"/>
    <property type="match status" value="1"/>
</dbReference>
<dbReference type="Proteomes" id="UP000367750">
    <property type="component" value="Unassembled WGS sequence"/>
</dbReference>